<protein>
    <submittedName>
        <fullName evidence="2">Uncharacterized protein</fullName>
    </submittedName>
</protein>
<keyword evidence="1" id="KW-1133">Transmembrane helix</keyword>
<name>A0A804L7C8_MUSAM</name>
<evidence type="ECO:0000256" key="1">
    <source>
        <dbReference type="SAM" id="Phobius"/>
    </source>
</evidence>
<dbReference type="Proteomes" id="UP000012960">
    <property type="component" value="Unplaced"/>
</dbReference>
<accession>A0A804L7C8</accession>
<keyword evidence="1" id="KW-0812">Transmembrane</keyword>
<sequence length="27" mass="3398">MFVTIWLIIWLVMYMLNSGMRMMLQIY</sequence>
<keyword evidence="1" id="KW-0472">Membrane</keyword>
<feature type="transmembrane region" description="Helical" evidence="1">
    <location>
        <begin position="6"/>
        <end position="24"/>
    </location>
</feature>
<proteinExistence type="predicted"/>
<evidence type="ECO:0000313" key="3">
    <source>
        <dbReference type="Proteomes" id="UP000012960"/>
    </source>
</evidence>
<keyword evidence="3" id="KW-1185">Reference proteome</keyword>
<dbReference type="Gramene" id="Ma11_t13180.1">
    <property type="protein sequence ID" value="Ma11_p13180.1"/>
    <property type="gene ID" value="Ma11_g13180"/>
</dbReference>
<dbReference type="InParanoid" id="A0A804L7C8"/>
<organism evidence="2 3">
    <name type="scientific">Musa acuminata subsp. malaccensis</name>
    <name type="common">Wild banana</name>
    <name type="synonym">Musa malaccensis</name>
    <dbReference type="NCBI Taxonomy" id="214687"/>
    <lineage>
        <taxon>Eukaryota</taxon>
        <taxon>Viridiplantae</taxon>
        <taxon>Streptophyta</taxon>
        <taxon>Embryophyta</taxon>
        <taxon>Tracheophyta</taxon>
        <taxon>Spermatophyta</taxon>
        <taxon>Magnoliopsida</taxon>
        <taxon>Liliopsida</taxon>
        <taxon>Zingiberales</taxon>
        <taxon>Musaceae</taxon>
        <taxon>Musa</taxon>
    </lineage>
</organism>
<reference evidence="2" key="1">
    <citation type="submission" date="2021-05" db="UniProtKB">
        <authorList>
            <consortium name="EnsemblPlants"/>
        </authorList>
    </citation>
    <scope>IDENTIFICATION</scope>
    <source>
        <strain evidence="2">subsp. malaccensis</strain>
    </source>
</reference>
<dbReference type="AlphaFoldDB" id="A0A804L7C8"/>
<dbReference type="EnsemblPlants" id="Ma11_t13180.1">
    <property type="protein sequence ID" value="Ma11_p13180.1"/>
    <property type="gene ID" value="Ma11_g13180"/>
</dbReference>
<evidence type="ECO:0000313" key="2">
    <source>
        <dbReference type="EnsemblPlants" id="Ma11_p13180.1"/>
    </source>
</evidence>